<dbReference type="AlphaFoldDB" id="A0A9P4LPB1"/>
<name>A0A9P4LPB1_9PLEO</name>
<organism evidence="3 4">
    <name type="scientific">Setomelanomma holmii</name>
    <dbReference type="NCBI Taxonomy" id="210430"/>
    <lineage>
        <taxon>Eukaryota</taxon>
        <taxon>Fungi</taxon>
        <taxon>Dikarya</taxon>
        <taxon>Ascomycota</taxon>
        <taxon>Pezizomycotina</taxon>
        <taxon>Dothideomycetes</taxon>
        <taxon>Pleosporomycetidae</taxon>
        <taxon>Pleosporales</taxon>
        <taxon>Pleosporineae</taxon>
        <taxon>Phaeosphaeriaceae</taxon>
        <taxon>Setomelanomma</taxon>
    </lineage>
</organism>
<dbReference type="Gene3D" id="3.20.20.80">
    <property type="entry name" value="Glycosidases"/>
    <property type="match status" value="1"/>
</dbReference>
<dbReference type="OrthoDB" id="6020543at2759"/>
<keyword evidence="4" id="KW-1185">Reference proteome</keyword>
<dbReference type="EMBL" id="ML978169">
    <property type="protein sequence ID" value="KAF2032973.1"/>
    <property type="molecule type" value="Genomic_DNA"/>
</dbReference>
<gene>
    <name evidence="3" type="ORF">EK21DRAFT_109427</name>
</gene>
<sequence length="1028" mass="105409">MSPTCSRVALRVLITVLLAGTIANAAALPHQLLDPRSPLAQDTTEALEAVPSAVKEDPGNFFENVSDDLQSKSAWQLVVDFFYRLFGPREDSNDDGEDSTTTTTVFVTPTPAEVTSSAAAEVTPTDIVFPPGPPTISTDISPSISSAEPSSAEVSSIKASSTTEVAPSDVFTILPVGPLSTAINASLLTPVFSTGPETSLPLLTPSAGIPPFPANAISSYDLPTAVPITDEFSVTIPVNLLSTGVPVPSAINSSAPARTGLPLPWAGNTTVSAINPTLILTNPIAPTPVINDTAALNTTSTTVSLTSVTFVTETIIPVPIGTGIAAPISASVGTDLPIAISASPIWLNSTYATPTILPGTGTGLPLPGTGIGLPLGTGSPSAGSALPSFSELPIYTNATNATAALPTEPLTSVVQIPITVTGLPGSVVDIDFTIPLPPFPNATTVASAIPVGSGTAAPSTGTGIALPLPGSEIPLFPNTTFTLVGPTTVPFPSGTGASLGTILPIASISESVLYPNTTTATITDLATETATAVLILPSAPAETDTAVQFPGLLALRAICRDPTIRVVTLPLINRFYGLSSYPFLFPFPGCVESNARQAFQAPGLLNCSVLGAEVQRCQAGGKKVLLSVKAHGLNVVSDNAQFGDPSAPDQPFGAYFGAEGGLDKRQVLGPRLVIGTPLGVPWTAPIATPIEAAVNSALPASVRNSILAPIKSLIPSPIESLILAPIESLLAIPIQTPVVAPIETQNLPFIPSAVAGPIETPVSVPVESPILPSPETLYDAPIATPILLPIATPILIPVETPSLARFEVSTPLPLETPESPTDLPDLVPIIDLPPIFTPLETPNSEPVIPTDAPIETPTPISEPIFPSNPFDILNPTIPMGHGPVILNATEPTPIPLAPIPLNITNPGPIFLNDSPPTPDVDATPVIVVEPNPIIPFPDSNPSAQISAFPSLFSANHPPGALALTLFSLFGEGHTERADLRPLGPDAPSGASPAPLNGTDWVNPILTALQRPLGEEVVVDGFDVQVPAE</sequence>
<feature type="region of interest" description="Disordered" evidence="1">
    <location>
        <begin position="977"/>
        <end position="996"/>
    </location>
</feature>
<feature type="compositionally biased region" description="Low complexity" evidence="1">
    <location>
        <begin position="981"/>
        <end position="995"/>
    </location>
</feature>
<evidence type="ECO:0000256" key="2">
    <source>
        <dbReference type="SAM" id="SignalP"/>
    </source>
</evidence>
<dbReference type="Proteomes" id="UP000799777">
    <property type="component" value="Unassembled WGS sequence"/>
</dbReference>
<protein>
    <submittedName>
        <fullName evidence="3">Uncharacterized protein</fullName>
    </submittedName>
</protein>
<feature type="signal peptide" evidence="2">
    <location>
        <begin position="1"/>
        <end position="27"/>
    </location>
</feature>
<evidence type="ECO:0000313" key="4">
    <source>
        <dbReference type="Proteomes" id="UP000799777"/>
    </source>
</evidence>
<comment type="caution">
    <text evidence="3">The sequence shown here is derived from an EMBL/GenBank/DDBJ whole genome shotgun (WGS) entry which is preliminary data.</text>
</comment>
<evidence type="ECO:0000256" key="1">
    <source>
        <dbReference type="SAM" id="MobiDB-lite"/>
    </source>
</evidence>
<feature type="compositionally biased region" description="Low complexity" evidence="1">
    <location>
        <begin position="135"/>
        <end position="148"/>
    </location>
</feature>
<accession>A0A9P4LPB1</accession>
<feature type="region of interest" description="Disordered" evidence="1">
    <location>
        <begin position="116"/>
        <end position="148"/>
    </location>
</feature>
<proteinExistence type="predicted"/>
<keyword evidence="2" id="KW-0732">Signal</keyword>
<evidence type="ECO:0000313" key="3">
    <source>
        <dbReference type="EMBL" id="KAF2032973.1"/>
    </source>
</evidence>
<feature type="chain" id="PRO_5040213046" evidence="2">
    <location>
        <begin position="28"/>
        <end position="1028"/>
    </location>
</feature>
<reference evidence="3" key="1">
    <citation type="journal article" date="2020" name="Stud. Mycol.">
        <title>101 Dothideomycetes genomes: a test case for predicting lifestyles and emergence of pathogens.</title>
        <authorList>
            <person name="Haridas S."/>
            <person name="Albert R."/>
            <person name="Binder M."/>
            <person name="Bloem J."/>
            <person name="Labutti K."/>
            <person name="Salamov A."/>
            <person name="Andreopoulos B."/>
            <person name="Baker S."/>
            <person name="Barry K."/>
            <person name="Bills G."/>
            <person name="Bluhm B."/>
            <person name="Cannon C."/>
            <person name="Castanera R."/>
            <person name="Culley D."/>
            <person name="Daum C."/>
            <person name="Ezra D."/>
            <person name="Gonzalez J."/>
            <person name="Henrissat B."/>
            <person name="Kuo A."/>
            <person name="Liang C."/>
            <person name="Lipzen A."/>
            <person name="Lutzoni F."/>
            <person name="Magnuson J."/>
            <person name="Mondo S."/>
            <person name="Nolan M."/>
            <person name="Ohm R."/>
            <person name="Pangilinan J."/>
            <person name="Park H.-J."/>
            <person name="Ramirez L."/>
            <person name="Alfaro M."/>
            <person name="Sun H."/>
            <person name="Tritt A."/>
            <person name="Yoshinaga Y."/>
            <person name="Zwiers L.-H."/>
            <person name="Turgeon B."/>
            <person name="Goodwin S."/>
            <person name="Spatafora J."/>
            <person name="Crous P."/>
            <person name="Grigoriev I."/>
        </authorList>
    </citation>
    <scope>NUCLEOTIDE SEQUENCE</scope>
    <source>
        <strain evidence="3">CBS 110217</strain>
    </source>
</reference>